<name>A0A517YA46_9BACT</name>
<evidence type="ECO:0000313" key="1">
    <source>
        <dbReference type="EMBL" id="QDU27061.1"/>
    </source>
</evidence>
<gene>
    <name evidence="1" type="ORF">ETAA8_21450</name>
</gene>
<reference evidence="1 2" key="1">
    <citation type="submission" date="2019-02" db="EMBL/GenBank/DDBJ databases">
        <title>Deep-cultivation of Planctomycetes and their phenomic and genomic characterization uncovers novel biology.</title>
        <authorList>
            <person name="Wiegand S."/>
            <person name="Jogler M."/>
            <person name="Boedeker C."/>
            <person name="Pinto D."/>
            <person name="Vollmers J."/>
            <person name="Rivas-Marin E."/>
            <person name="Kohn T."/>
            <person name="Peeters S.H."/>
            <person name="Heuer A."/>
            <person name="Rast P."/>
            <person name="Oberbeckmann S."/>
            <person name="Bunk B."/>
            <person name="Jeske O."/>
            <person name="Meyerdierks A."/>
            <person name="Storesund J.E."/>
            <person name="Kallscheuer N."/>
            <person name="Luecker S."/>
            <person name="Lage O.M."/>
            <person name="Pohl T."/>
            <person name="Merkel B.J."/>
            <person name="Hornburger P."/>
            <person name="Mueller R.-W."/>
            <person name="Bruemmer F."/>
            <person name="Labrenz M."/>
            <person name="Spormann A.M."/>
            <person name="Op den Camp H."/>
            <person name="Overmann J."/>
            <person name="Amann R."/>
            <person name="Jetten M.S.M."/>
            <person name="Mascher T."/>
            <person name="Medema M.H."/>
            <person name="Devos D.P."/>
            <person name="Kaster A.-K."/>
            <person name="Ovreas L."/>
            <person name="Rohde M."/>
            <person name="Galperin M.Y."/>
            <person name="Jogler C."/>
        </authorList>
    </citation>
    <scope>NUCLEOTIDE SEQUENCE [LARGE SCALE GENOMIC DNA]</scope>
    <source>
        <strain evidence="1 2">ETA_A8</strain>
    </source>
</reference>
<evidence type="ECO:0000313" key="2">
    <source>
        <dbReference type="Proteomes" id="UP000315017"/>
    </source>
</evidence>
<organism evidence="1 2">
    <name type="scientific">Anatilimnocola aggregata</name>
    <dbReference type="NCBI Taxonomy" id="2528021"/>
    <lineage>
        <taxon>Bacteria</taxon>
        <taxon>Pseudomonadati</taxon>
        <taxon>Planctomycetota</taxon>
        <taxon>Planctomycetia</taxon>
        <taxon>Pirellulales</taxon>
        <taxon>Pirellulaceae</taxon>
        <taxon>Anatilimnocola</taxon>
    </lineage>
</organism>
<keyword evidence="2" id="KW-1185">Reference proteome</keyword>
<dbReference type="EMBL" id="CP036274">
    <property type="protein sequence ID" value="QDU27061.1"/>
    <property type="molecule type" value="Genomic_DNA"/>
</dbReference>
<accession>A0A517YA46</accession>
<dbReference type="Proteomes" id="UP000315017">
    <property type="component" value="Chromosome"/>
</dbReference>
<protein>
    <submittedName>
        <fullName evidence="1">Uncharacterized protein</fullName>
    </submittedName>
</protein>
<proteinExistence type="predicted"/>
<dbReference type="KEGG" id="aagg:ETAA8_21450"/>
<sequence>MQKELARQIRYSKFENQILRSKLPKRITVTPKERTRFVKFTQKPSGKVLR</sequence>
<dbReference type="RefSeq" id="WP_238397726.1">
    <property type="nucleotide sequence ID" value="NZ_CP036274.1"/>
</dbReference>
<dbReference type="AlphaFoldDB" id="A0A517YA46"/>